<evidence type="ECO:0000313" key="3">
    <source>
        <dbReference type="EMBL" id="KAJ6223514.1"/>
    </source>
</evidence>
<evidence type="ECO:0000313" key="4">
    <source>
        <dbReference type="Proteomes" id="UP001142055"/>
    </source>
</evidence>
<keyword evidence="2" id="KW-0472">Membrane</keyword>
<feature type="region of interest" description="Disordered" evidence="1">
    <location>
        <begin position="123"/>
        <end position="168"/>
    </location>
</feature>
<feature type="transmembrane region" description="Helical" evidence="2">
    <location>
        <begin position="91"/>
        <end position="114"/>
    </location>
</feature>
<keyword evidence="2" id="KW-0812">Transmembrane</keyword>
<evidence type="ECO:0000256" key="1">
    <source>
        <dbReference type="SAM" id="MobiDB-lite"/>
    </source>
</evidence>
<dbReference type="AlphaFoldDB" id="A0A9Q0MD47"/>
<protein>
    <submittedName>
        <fullName evidence="3">Uncharacterized protein</fullName>
    </submittedName>
</protein>
<accession>A0A9Q0MD47</accession>
<gene>
    <name evidence="3" type="ORF">RDWZM_002059</name>
</gene>
<name>A0A9Q0MD47_BLOTA</name>
<comment type="caution">
    <text evidence="3">The sequence shown here is derived from an EMBL/GenBank/DDBJ whole genome shotgun (WGS) entry which is preliminary data.</text>
</comment>
<organism evidence="3 4">
    <name type="scientific">Blomia tropicalis</name>
    <name type="common">Mite</name>
    <dbReference type="NCBI Taxonomy" id="40697"/>
    <lineage>
        <taxon>Eukaryota</taxon>
        <taxon>Metazoa</taxon>
        <taxon>Ecdysozoa</taxon>
        <taxon>Arthropoda</taxon>
        <taxon>Chelicerata</taxon>
        <taxon>Arachnida</taxon>
        <taxon>Acari</taxon>
        <taxon>Acariformes</taxon>
        <taxon>Sarcoptiformes</taxon>
        <taxon>Astigmata</taxon>
        <taxon>Glycyphagoidea</taxon>
        <taxon>Echimyopodidae</taxon>
        <taxon>Blomia</taxon>
    </lineage>
</organism>
<keyword evidence="2" id="KW-1133">Transmembrane helix</keyword>
<dbReference type="Proteomes" id="UP001142055">
    <property type="component" value="Chromosome 1"/>
</dbReference>
<reference evidence="3" key="1">
    <citation type="submission" date="2022-12" db="EMBL/GenBank/DDBJ databases">
        <title>Genome assemblies of Blomia tropicalis.</title>
        <authorList>
            <person name="Cui Y."/>
        </authorList>
    </citation>
    <scope>NUCLEOTIDE SEQUENCE</scope>
    <source>
        <tissue evidence="3">Adult mites</tissue>
    </source>
</reference>
<proteinExistence type="predicted"/>
<dbReference type="EMBL" id="JAPWDV010000001">
    <property type="protein sequence ID" value="KAJ6223514.1"/>
    <property type="molecule type" value="Genomic_DNA"/>
</dbReference>
<evidence type="ECO:0000256" key="2">
    <source>
        <dbReference type="SAM" id="Phobius"/>
    </source>
</evidence>
<feature type="compositionally biased region" description="Basic residues" evidence="1">
    <location>
        <begin position="134"/>
        <end position="168"/>
    </location>
</feature>
<sequence length="168" mass="18940">MGNLCPQGVCPWDNSNNDEALQDYDPKNDPICVHNTARSILNSVNAAELMEDLKCDPISNSSKSTQCTFTFNPQNYQQRSGSFGSDQDSKYSMIGLGFIAFSIILSLFLFYCFWYRKLPSKEKSEKRGSISMHSSRKSLSKHKSKGSIKSKRSSVVRRKSSKRSSKKT</sequence>
<keyword evidence="4" id="KW-1185">Reference proteome</keyword>